<evidence type="ECO:0000256" key="1">
    <source>
        <dbReference type="SAM" id="MobiDB-lite"/>
    </source>
</evidence>
<organism evidence="2 3">
    <name type="scientific">Pseudomonas paraeruginosa</name>
    <dbReference type="NCBI Taxonomy" id="2994495"/>
    <lineage>
        <taxon>Bacteria</taxon>
        <taxon>Pseudomonadati</taxon>
        <taxon>Pseudomonadota</taxon>
        <taxon>Gammaproteobacteria</taxon>
        <taxon>Pseudomonadales</taxon>
        <taxon>Pseudomonadaceae</taxon>
        <taxon>Pseudomonas</taxon>
    </lineage>
</organism>
<dbReference type="Proteomes" id="UP000238390">
    <property type="component" value="Chromosome"/>
</dbReference>
<proteinExistence type="predicted"/>
<reference evidence="2 3" key="1">
    <citation type="submission" date="2018-02" db="EMBL/GenBank/DDBJ databases">
        <title>FDA/CDC Antimicrobial Resistant Isolate Bank Genome Sequencing.</title>
        <authorList>
            <person name="Benahmed F.H."/>
            <person name="Lutgring J.D."/>
            <person name="Yoo B."/>
            <person name="Machado M."/>
            <person name="Brown A."/>
            <person name="McAllister G."/>
            <person name="Perry A."/>
            <person name="Halpin A.L."/>
            <person name="Vavikolanu K."/>
            <person name="Ott S."/>
            <person name="Zhao X."/>
            <person name="Tallon L.J."/>
            <person name="Sadzewicz L."/>
            <person name="Aluvathingal J."/>
            <person name="Nadendla S."/>
            <person name="Voskania-kordi A."/>
            <person name="Simonyan V."/>
            <person name="Patel J."/>
            <person name="Shawar R.M."/>
        </authorList>
    </citation>
    <scope>NUCLEOTIDE SEQUENCE [LARGE SCALE GENOMIC DNA]</scope>
    <source>
        <strain evidence="2 3">AR_0356</strain>
    </source>
</reference>
<feature type="region of interest" description="Disordered" evidence="1">
    <location>
        <begin position="34"/>
        <end position="59"/>
    </location>
</feature>
<name>A0A2R3IW35_9PSED</name>
<sequence>MPDDLVNFSKLKIFSSAGLTMNFSRLKFHLNAAEQRSARPPSRPLFNNPRHERLPGTAG</sequence>
<protein>
    <submittedName>
        <fullName evidence="2">Uncharacterized protein</fullName>
    </submittedName>
</protein>
<gene>
    <name evidence="2" type="ORF">CSB93_4809</name>
</gene>
<accession>A0A2R3IW35</accession>
<dbReference type="EMBL" id="CP027169">
    <property type="protein sequence ID" value="AVK06063.1"/>
    <property type="molecule type" value="Genomic_DNA"/>
</dbReference>
<evidence type="ECO:0000313" key="2">
    <source>
        <dbReference type="EMBL" id="AVK06063.1"/>
    </source>
</evidence>
<evidence type="ECO:0000313" key="3">
    <source>
        <dbReference type="Proteomes" id="UP000238390"/>
    </source>
</evidence>
<feature type="compositionally biased region" description="Basic and acidic residues" evidence="1">
    <location>
        <begin position="49"/>
        <end position="59"/>
    </location>
</feature>
<dbReference type="AlphaFoldDB" id="A0A2R3IW35"/>
<keyword evidence="3" id="KW-1185">Reference proteome</keyword>